<evidence type="ECO:0000313" key="2">
    <source>
        <dbReference type="EMBL" id="CAE0623575.1"/>
    </source>
</evidence>
<accession>A0A7S3XLA2</accession>
<sequence length="330" mass="37039">MPRDDWNLNSHFACDRRELWYSKEDYISFAKVEARKRAQLRSESKIPDDNSKERKKDNTKSFPKSLVERESLQRMITRPLSSKEGSAVVRTTTKVPHISSVLLDVNDDSEQQQEEQQPFSSNSNNDSPSDDEARADPHRQLGTERTTTMMIGIPCLRGALLVGEEESLPFLAKRQKKEGGRSARSAAARFPFPSSPPPPPITTSSRRTAATSSPSSYWQSFWTNDVLTVETAEIGMVAAEGVGGNSSCGATCTMVERNLILSPSPLKNDVINSKSDSSSDYYSQGRSSRLLRDDFIKEEKNAKQQQKKRKCNQRNDLWKVPEISIFGIIT</sequence>
<feature type="compositionally biased region" description="Low complexity" evidence="1">
    <location>
        <begin position="202"/>
        <end position="214"/>
    </location>
</feature>
<organism evidence="2">
    <name type="scientific">Heterosigma akashiwo</name>
    <name type="common">Chromophytic alga</name>
    <name type="synonym">Heterosigma carterae</name>
    <dbReference type="NCBI Taxonomy" id="2829"/>
    <lineage>
        <taxon>Eukaryota</taxon>
        <taxon>Sar</taxon>
        <taxon>Stramenopiles</taxon>
        <taxon>Ochrophyta</taxon>
        <taxon>Raphidophyceae</taxon>
        <taxon>Chattonellales</taxon>
        <taxon>Chattonellaceae</taxon>
        <taxon>Heterosigma</taxon>
    </lineage>
</organism>
<protein>
    <submittedName>
        <fullName evidence="2">Uncharacterized protein</fullName>
    </submittedName>
</protein>
<dbReference type="EMBL" id="HBIU01005807">
    <property type="protein sequence ID" value="CAE0623575.1"/>
    <property type="molecule type" value="Transcribed_RNA"/>
</dbReference>
<feature type="compositionally biased region" description="Low complexity" evidence="1">
    <location>
        <begin position="114"/>
        <end position="127"/>
    </location>
</feature>
<proteinExistence type="predicted"/>
<gene>
    <name evidence="2" type="ORF">HAKA00212_LOCUS2241</name>
</gene>
<feature type="compositionally biased region" description="Basic and acidic residues" evidence="1">
    <location>
        <begin position="36"/>
        <end position="59"/>
    </location>
</feature>
<feature type="region of interest" description="Disordered" evidence="1">
    <location>
        <begin position="36"/>
        <end position="88"/>
    </location>
</feature>
<feature type="region of interest" description="Disordered" evidence="1">
    <location>
        <begin position="173"/>
        <end position="214"/>
    </location>
</feature>
<feature type="compositionally biased region" description="Polar residues" evidence="1">
    <location>
        <begin position="79"/>
        <end position="88"/>
    </location>
</feature>
<reference evidence="2" key="1">
    <citation type="submission" date="2021-01" db="EMBL/GenBank/DDBJ databases">
        <authorList>
            <person name="Corre E."/>
            <person name="Pelletier E."/>
            <person name="Niang G."/>
            <person name="Scheremetjew M."/>
            <person name="Finn R."/>
            <person name="Kale V."/>
            <person name="Holt S."/>
            <person name="Cochrane G."/>
            <person name="Meng A."/>
            <person name="Brown T."/>
            <person name="Cohen L."/>
        </authorList>
    </citation>
    <scope>NUCLEOTIDE SEQUENCE</scope>
    <source>
        <strain evidence="2">CCMP3107</strain>
    </source>
</reference>
<dbReference type="AlphaFoldDB" id="A0A7S3XLA2"/>
<name>A0A7S3XLA2_HETAK</name>
<evidence type="ECO:0000256" key="1">
    <source>
        <dbReference type="SAM" id="MobiDB-lite"/>
    </source>
</evidence>
<feature type="region of interest" description="Disordered" evidence="1">
    <location>
        <begin position="107"/>
        <end position="136"/>
    </location>
</feature>
<feature type="compositionally biased region" description="Low complexity" evidence="1">
    <location>
        <begin position="182"/>
        <end position="192"/>
    </location>
</feature>